<proteinExistence type="predicted"/>
<keyword evidence="1" id="KW-0472">Membrane</keyword>
<name>A0AA36DB10_9BILA</name>
<reference evidence="2" key="1">
    <citation type="submission" date="2023-06" db="EMBL/GenBank/DDBJ databases">
        <authorList>
            <person name="Delattre M."/>
        </authorList>
    </citation>
    <scope>NUCLEOTIDE SEQUENCE</scope>
    <source>
        <strain evidence="2">AF72</strain>
    </source>
</reference>
<evidence type="ECO:0000313" key="3">
    <source>
        <dbReference type="Proteomes" id="UP001177023"/>
    </source>
</evidence>
<accession>A0AA36DB10</accession>
<sequence length="132" mass="15108">MSALYHFVIASASPRLFTYREFLDYRNMIPRGITNRSGFASQPNIFSHNFAASQIMSDTNLFLVLLLLLLIGCLLVLVIRLYLLKRPRQIFYTDGVSVGTPPHGVQMYSFQKNEAGLPCYINKAYHHQDHVI</sequence>
<protein>
    <submittedName>
        <fullName evidence="2">Uncharacterized protein</fullName>
    </submittedName>
</protein>
<gene>
    <name evidence="2" type="ORF">MSPICULIGERA_LOCUS22064</name>
</gene>
<keyword evidence="1" id="KW-0812">Transmembrane</keyword>
<feature type="transmembrane region" description="Helical" evidence="1">
    <location>
        <begin position="61"/>
        <end position="83"/>
    </location>
</feature>
<dbReference type="EMBL" id="CATQJA010002665">
    <property type="protein sequence ID" value="CAJ0583996.1"/>
    <property type="molecule type" value="Genomic_DNA"/>
</dbReference>
<keyword evidence="1" id="KW-1133">Transmembrane helix</keyword>
<evidence type="ECO:0000256" key="1">
    <source>
        <dbReference type="SAM" id="Phobius"/>
    </source>
</evidence>
<feature type="non-terminal residue" evidence="2">
    <location>
        <position position="132"/>
    </location>
</feature>
<comment type="caution">
    <text evidence="2">The sequence shown here is derived from an EMBL/GenBank/DDBJ whole genome shotgun (WGS) entry which is preliminary data.</text>
</comment>
<keyword evidence="3" id="KW-1185">Reference proteome</keyword>
<dbReference type="AlphaFoldDB" id="A0AA36DB10"/>
<dbReference type="Proteomes" id="UP001177023">
    <property type="component" value="Unassembled WGS sequence"/>
</dbReference>
<evidence type="ECO:0000313" key="2">
    <source>
        <dbReference type="EMBL" id="CAJ0583996.1"/>
    </source>
</evidence>
<organism evidence="2 3">
    <name type="scientific">Mesorhabditis spiculigera</name>
    <dbReference type="NCBI Taxonomy" id="96644"/>
    <lineage>
        <taxon>Eukaryota</taxon>
        <taxon>Metazoa</taxon>
        <taxon>Ecdysozoa</taxon>
        <taxon>Nematoda</taxon>
        <taxon>Chromadorea</taxon>
        <taxon>Rhabditida</taxon>
        <taxon>Rhabditina</taxon>
        <taxon>Rhabditomorpha</taxon>
        <taxon>Rhabditoidea</taxon>
        <taxon>Rhabditidae</taxon>
        <taxon>Mesorhabditinae</taxon>
        <taxon>Mesorhabditis</taxon>
    </lineage>
</organism>